<name>A0A6A0A052_HAELA</name>
<reference evidence="1 2" key="1">
    <citation type="submission" date="2020-02" db="EMBL/GenBank/DDBJ databases">
        <title>Draft genome sequence of Haematococcus lacustris strain NIES-144.</title>
        <authorList>
            <person name="Morimoto D."/>
            <person name="Nakagawa S."/>
            <person name="Yoshida T."/>
            <person name="Sawayama S."/>
        </authorList>
    </citation>
    <scope>NUCLEOTIDE SEQUENCE [LARGE SCALE GENOMIC DNA]</scope>
    <source>
        <strain evidence="1 2">NIES-144</strain>
    </source>
</reference>
<keyword evidence="2" id="KW-1185">Reference proteome</keyword>
<dbReference type="EMBL" id="BLLF01002850">
    <property type="protein sequence ID" value="GFH25569.1"/>
    <property type="molecule type" value="Genomic_DNA"/>
</dbReference>
<evidence type="ECO:0000313" key="1">
    <source>
        <dbReference type="EMBL" id="GFH25569.1"/>
    </source>
</evidence>
<sequence length="112" mass="11991">AALDALPSTEAITHKQLHGLLRLLPAREALRLKAQAATTLNAGVTTASALAYTNAMVDSTLQRVRAQEEGRWRAEQQAGAAGAAEVPAPPVWAYLLLSWDRQVQAAIKIQPL</sequence>
<accession>A0A6A0A052</accession>
<organism evidence="1 2">
    <name type="scientific">Haematococcus lacustris</name>
    <name type="common">Green alga</name>
    <name type="synonym">Haematococcus pluvialis</name>
    <dbReference type="NCBI Taxonomy" id="44745"/>
    <lineage>
        <taxon>Eukaryota</taxon>
        <taxon>Viridiplantae</taxon>
        <taxon>Chlorophyta</taxon>
        <taxon>core chlorophytes</taxon>
        <taxon>Chlorophyceae</taxon>
        <taxon>CS clade</taxon>
        <taxon>Chlamydomonadales</taxon>
        <taxon>Haematococcaceae</taxon>
        <taxon>Haematococcus</taxon>
    </lineage>
</organism>
<dbReference type="AlphaFoldDB" id="A0A6A0A052"/>
<feature type="non-terminal residue" evidence="1">
    <location>
        <position position="1"/>
    </location>
</feature>
<protein>
    <submittedName>
        <fullName evidence="1">Uncharacterized protein</fullName>
    </submittedName>
</protein>
<comment type="caution">
    <text evidence="1">The sequence shown here is derived from an EMBL/GenBank/DDBJ whole genome shotgun (WGS) entry which is preliminary data.</text>
</comment>
<proteinExistence type="predicted"/>
<gene>
    <name evidence="1" type="ORF">HaLaN_23554</name>
</gene>
<dbReference type="Proteomes" id="UP000485058">
    <property type="component" value="Unassembled WGS sequence"/>
</dbReference>
<evidence type="ECO:0000313" key="2">
    <source>
        <dbReference type="Proteomes" id="UP000485058"/>
    </source>
</evidence>